<dbReference type="GO" id="GO:1904423">
    <property type="term" value="C:dehydrodolichyl diphosphate synthase complex"/>
    <property type="evidence" value="ECO:0007669"/>
    <property type="project" value="TreeGrafter"/>
</dbReference>
<protein>
    <recommendedName>
        <fullName evidence="4">Alkyl transferase</fullName>
        <ecNumber evidence="4">2.5.1.-</ecNumber>
    </recommendedName>
</protein>
<dbReference type="GO" id="GO:0005783">
    <property type="term" value="C:endoplasmic reticulum"/>
    <property type="evidence" value="ECO:0007669"/>
    <property type="project" value="TreeGrafter"/>
</dbReference>
<proteinExistence type="inferred from homology"/>
<dbReference type="KEGG" id="lbc:LACBIDRAFT_236401"/>
<gene>
    <name evidence="5" type="ORF">LACBIDRAFT_236401</name>
</gene>
<dbReference type="GO" id="GO:0016020">
    <property type="term" value="C:membrane"/>
    <property type="evidence" value="ECO:0007669"/>
    <property type="project" value="TreeGrafter"/>
</dbReference>
<dbReference type="FunCoup" id="B0DFU7">
    <property type="interactions" value="427"/>
</dbReference>
<dbReference type="HOGENOM" id="CLU_038505_0_3_1"/>
<dbReference type="PROSITE" id="PS01066">
    <property type="entry name" value="UPP_SYNTHASE"/>
    <property type="match status" value="1"/>
</dbReference>
<dbReference type="Pfam" id="PF01255">
    <property type="entry name" value="Prenyltransf"/>
    <property type="match status" value="1"/>
</dbReference>
<dbReference type="Proteomes" id="UP000001194">
    <property type="component" value="Unassembled WGS sequence"/>
</dbReference>
<evidence type="ECO:0000256" key="4">
    <source>
        <dbReference type="RuleBase" id="RU363018"/>
    </source>
</evidence>
<dbReference type="NCBIfam" id="TIGR00055">
    <property type="entry name" value="uppS"/>
    <property type="match status" value="1"/>
</dbReference>
<dbReference type="InterPro" id="IPR018520">
    <property type="entry name" value="UPP_synth-like_CS"/>
</dbReference>
<dbReference type="GO" id="GO:0016094">
    <property type="term" value="P:polyprenol biosynthetic process"/>
    <property type="evidence" value="ECO:0007669"/>
    <property type="project" value="TreeGrafter"/>
</dbReference>
<dbReference type="EC" id="2.5.1.-" evidence="4"/>
<dbReference type="GeneID" id="6078554"/>
<dbReference type="EMBL" id="DS547108">
    <property type="protein sequence ID" value="EDR06524.1"/>
    <property type="molecule type" value="Genomic_DNA"/>
</dbReference>
<dbReference type="RefSeq" id="XP_001882896.1">
    <property type="nucleotide sequence ID" value="XM_001882861.1"/>
</dbReference>
<reference evidence="5 6" key="1">
    <citation type="journal article" date="2008" name="Nature">
        <title>The genome of Laccaria bicolor provides insights into mycorrhizal symbiosis.</title>
        <authorList>
            <person name="Martin F."/>
            <person name="Aerts A."/>
            <person name="Ahren D."/>
            <person name="Brun A."/>
            <person name="Danchin E.G.J."/>
            <person name="Duchaussoy F."/>
            <person name="Gibon J."/>
            <person name="Kohler A."/>
            <person name="Lindquist E."/>
            <person name="Pereda V."/>
            <person name="Salamov A."/>
            <person name="Shapiro H.J."/>
            <person name="Wuyts J."/>
            <person name="Blaudez D."/>
            <person name="Buee M."/>
            <person name="Brokstein P."/>
            <person name="Canbaeck B."/>
            <person name="Cohen D."/>
            <person name="Courty P.E."/>
            <person name="Coutinho P.M."/>
            <person name="Delaruelle C."/>
            <person name="Detter J.C."/>
            <person name="Deveau A."/>
            <person name="DiFazio S."/>
            <person name="Duplessis S."/>
            <person name="Fraissinet-Tachet L."/>
            <person name="Lucic E."/>
            <person name="Frey-Klett P."/>
            <person name="Fourrey C."/>
            <person name="Feussner I."/>
            <person name="Gay G."/>
            <person name="Grimwood J."/>
            <person name="Hoegger P.J."/>
            <person name="Jain P."/>
            <person name="Kilaru S."/>
            <person name="Labbe J."/>
            <person name="Lin Y.C."/>
            <person name="Legue V."/>
            <person name="Le Tacon F."/>
            <person name="Marmeisse R."/>
            <person name="Melayah D."/>
            <person name="Montanini B."/>
            <person name="Muratet M."/>
            <person name="Nehls U."/>
            <person name="Niculita-Hirzel H."/>
            <person name="Oudot-Le Secq M.P."/>
            <person name="Peter M."/>
            <person name="Quesneville H."/>
            <person name="Rajashekar B."/>
            <person name="Reich M."/>
            <person name="Rouhier N."/>
            <person name="Schmutz J."/>
            <person name="Yin T."/>
            <person name="Chalot M."/>
            <person name="Henrissat B."/>
            <person name="Kuees U."/>
            <person name="Lucas S."/>
            <person name="Van de Peer Y."/>
            <person name="Podila G.K."/>
            <person name="Polle A."/>
            <person name="Pukkila P.J."/>
            <person name="Richardson P.M."/>
            <person name="Rouze P."/>
            <person name="Sanders I.R."/>
            <person name="Stajich J.E."/>
            <person name="Tunlid A."/>
            <person name="Tuskan G."/>
            <person name="Grigoriev I.V."/>
        </authorList>
    </citation>
    <scope>NUCLEOTIDE SEQUENCE [LARGE SCALE GENOMIC DNA]</scope>
    <source>
        <strain evidence="6">S238N-H82 / ATCC MYA-4686</strain>
    </source>
</reference>
<dbReference type="FunFam" id="3.40.1180.10:FF:000005">
    <property type="entry name" value="Alkyl transferase"/>
    <property type="match status" value="1"/>
</dbReference>
<keyword evidence="3" id="KW-0460">Magnesium</keyword>
<dbReference type="GO" id="GO:0045547">
    <property type="term" value="F:ditrans,polycis-polyprenyl diphosphate synthase [(2E,6E)-farnesyl diphosphate specific] activity"/>
    <property type="evidence" value="ECO:0007669"/>
    <property type="project" value="TreeGrafter"/>
</dbReference>
<evidence type="ECO:0000256" key="3">
    <source>
        <dbReference type="ARBA" id="ARBA00022842"/>
    </source>
</evidence>
<dbReference type="SUPFAM" id="SSF64005">
    <property type="entry name" value="Undecaprenyl diphosphate synthase"/>
    <property type="match status" value="1"/>
</dbReference>
<evidence type="ECO:0000256" key="1">
    <source>
        <dbReference type="ARBA" id="ARBA00005432"/>
    </source>
</evidence>
<dbReference type="InterPro" id="IPR036424">
    <property type="entry name" value="UPP_synth-like_sf"/>
</dbReference>
<dbReference type="STRING" id="486041.B0DFU7"/>
<dbReference type="Gene3D" id="3.40.1180.10">
    <property type="entry name" value="Decaprenyl diphosphate synthase-like"/>
    <property type="match status" value="1"/>
</dbReference>
<dbReference type="InParanoid" id="B0DFU7"/>
<dbReference type="GO" id="GO:0005811">
    <property type="term" value="C:lipid droplet"/>
    <property type="evidence" value="ECO:0007669"/>
    <property type="project" value="TreeGrafter"/>
</dbReference>
<dbReference type="CDD" id="cd00475">
    <property type="entry name" value="Cis_IPPS"/>
    <property type="match status" value="1"/>
</dbReference>
<dbReference type="OrthoDB" id="4173905at2759"/>
<keyword evidence="6" id="KW-1185">Reference proteome</keyword>
<comment type="similarity">
    <text evidence="1 4">Belongs to the UPP synthase family.</text>
</comment>
<dbReference type="InterPro" id="IPR001441">
    <property type="entry name" value="UPP_synth-like"/>
</dbReference>
<dbReference type="HAMAP" id="MF_01139">
    <property type="entry name" value="ISPT"/>
    <property type="match status" value="1"/>
</dbReference>
<evidence type="ECO:0000256" key="2">
    <source>
        <dbReference type="ARBA" id="ARBA00022679"/>
    </source>
</evidence>
<dbReference type="PANTHER" id="PTHR10291:SF43">
    <property type="entry name" value="DEHYDRODOLICHYL DIPHOSPHATE SYNTHASE COMPLEX SUBUNIT DHDDS"/>
    <property type="match status" value="1"/>
</dbReference>
<accession>B0DFU7</accession>
<evidence type="ECO:0000313" key="6">
    <source>
        <dbReference type="Proteomes" id="UP000001194"/>
    </source>
</evidence>
<name>B0DFU7_LACBS</name>
<dbReference type="PANTHER" id="PTHR10291">
    <property type="entry name" value="DEHYDRODOLICHYL DIPHOSPHATE SYNTHASE FAMILY MEMBER"/>
    <property type="match status" value="1"/>
</dbReference>
<organism evidence="6">
    <name type="scientific">Laccaria bicolor (strain S238N-H82 / ATCC MYA-4686)</name>
    <name type="common">Bicoloured deceiver</name>
    <name type="synonym">Laccaria laccata var. bicolor</name>
    <dbReference type="NCBI Taxonomy" id="486041"/>
    <lineage>
        <taxon>Eukaryota</taxon>
        <taxon>Fungi</taxon>
        <taxon>Dikarya</taxon>
        <taxon>Basidiomycota</taxon>
        <taxon>Agaricomycotina</taxon>
        <taxon>Agaricomycetes</taxon>
        <taxon>Agaricomycetidae</taxon>
        <taxon>Agaricales</taxon>
        <taxon>Agaricineae</taxon>
        <taxon>Hydnangiaceae</taxon>
        <taxon>Laccaria</taxon>
    </lineage>
</organism>
<keyword evidence="2 4" id="KW-0808">Transferase</keyword>
<evidence type="ECO:0000313" key="5">
    <source>
        <dbReference type="EMBL" id="EDR06524.1"/>
    </source>
</evidence>
<sequence length="282" mass="32300">MTVILRGLAWLRDSIANQAERFFLRVLAAGPVPRHVAFVMDGNRRYARKQQKQVQEGHVDGYVALRRMLEVCLRLNVQCVSAYAFSIENFKRSEDEVEALMKLAEEKLLELCEHGDILDEYGVRLNVLGRTSLLPEKVQLAVQKAEYMTRHNTRAILNLCMPYTSRDEITTAVESCVRNADPSNPIPATFAGPDRVPDHGSRCPSKTFSRQLYLHDRHPTPPLDILVRTSGVKRLSDFLLWQCCEDTQIQISSTFWPDFGLLDFVPIILDFQRKAWGRRISL</sequence>
<dbReference type="AlphaFoldDB" id="B0DFU7"/>